<dbReference type="OrthoDB" id="2633250at2"/>
<evidence type="ECO:0000256" key="3">
    <source>
        <dbReference type="PIRSR" id="PIRSR605511-2"/>
    </source>
</evidence>
<dbReference type="eggNOG" id="COG3386">
    <property type="taxonomic scope" value="Bacteria"/>
</dbReference>
<evidence type="ECO:0000313" key="5">
    <source>
        <dbReference type="EMBL" id="EDM25089.1"/>
    </source>
</evidence>
<evidence type="ECO:0000259" key="4">
    <source>
        <dbReference type="Pfam" id="PF08450"/>
    </source>
</evidence>
<keyword evidence="6" id="KW-1185">Reference proteome</keyword>
<sequence>MSKSVELAFDEVSILGEGPCWSKIGFAWVDILGKKIWQEVDGELKSYEMEMMPSSLAYDESGNLVFTLNDGFYRFENGVLKNIKKLEDSQEGLRFNDGKVDDLGRYWAGTMDMKEVNPDGSLYAMDQGVIFKVLDGVTTSNGLCWDENTFYYVDSPTKQIKKYYYDADAMTLVGGDVLFEVKEQDVYPDGMCIDEEGHLWLALWNGYKVLRIHSQTGEVMDEIVLPCKKVTSCCFGGESKDELYITTASYEMTEDDWKNYPDSGKVFKCKPGVKGTHLNLYKN</sequence>
<gene>
    <name evidence="5" type="ORF">LNTAR_02734</name>
</gene>
<comment type="cofactor">
    <cofactor evidence="3">
        <name>Zn(2+)</name>
        <dbReference type="ChEBI" id="CHEBI:29105"/>
    </cofactor>
    <text evidence="3">Binds 1 divalent metal cation per subunit.</text>
</comment>
<feature type="binding site" evidence="3">
    <location>
        <position position="141"/>
    </location>
    <ligand>
        <name>a divalent metal cation</name>
        <dbReference type="ChEBI" id="CHEBI:60240"/>
    </ligand>
</feature>
<feature type="binding site" evidence="3">
    <location>
        <position position="94"/>
    </location>
    <ligand>
        <name>substrate</name>
    </ligand>
</feature>
<dbReference type="RefSeq" id="WP_007281058.1">
    <property type="nucleotide sequence ID" value="NZ_ABCK01000036.1"/>
</dbReference>
<dbReference type="GO" id="GO:0019853">
    <property type="term" value="P:L-ascorbic acid biosynthetic process"/>
    <property type="evidence" value="ECO:0007669"/>
    <property type="project" value="TreeGrafter"/>
</dbReference>
<dbReference type="PRINTS" id="PR01790">
    <property type="entry name" value="SMP30FAMILY"/>
</dbReference>
<dbReference type="GO" id="GO:0004341">
    <property type="term" value="F:gluconolactonase activity"/>
    <property type="evidence" value="ECO:0007669"/>
    <property type="project" value="TreeGrafter"/>
</dbReference>
<dbReference type="AlphaFoldDB" id="A6DTA9"/>
<dbReference type="PANTHER" id="PTHR10907:SF47">
    <property type="entry name" value="REGUCALCIN"/>
    <property type="match status" value="1"/>
</dbReference>
<feature type="binding site" evidence="3">
    <location>
        <position position="96"/>
    </location>
    <ligand>
        <name>substrate</name>
    </ligand>
</feature>
<reference evidence="5 6" key="1">
    <citation type="journal article" date="2010" name="J. Bacteriol.">
        <title>Genome sequence of Lentisphaera araneosa HTCC2155T, the type species of the order Lentisphaerales in the phylum Lentisphaerae.</title>
        <authorList>
            <person name="Thrash J.C."/>
            <person name="Cho J.C."/>
            <person name="Vergin K.L."/>
            <person name="Morris R.M."/>
            <person name="Giovannoni S.J."/>
        </authorList>
    </citation>
    <scope>NUCLEOTIDE SEQUENCE [LARGE SCALE GENOMIC DNA]</scope>
    <source>
        <strain evidence="5 6">HTCC2155</strain>
    </source>
</reference>
<feature type="binding site" evidence="3">
    <location>
        <position position="189"/>
    </location>
    <ligand>
        <name>a divalent metal cation</name>
        <dbReference type="ChEBI" id="CHEBI:60240"/>
    </ligand>
</feature>
<dbReference type="Pfam" id="PF08450">
    <property type="entry name" value="SGL"/>
    <property type="match status" value="1"/>
</dbReference>
<name>A6DTA9_9BACT</name>
<dbReference type="InterPro" id="IPR005511">
    <property type="entry name" value="SMP-30"/>
</dbReference>
<organism evidence="5 6">
    <name type="scientific">Lentisphaera araneosa HTCC2155</name>
    <dbReference type="NCBI Taxonomy" id="313628"/>
    <lineage>
        <taxon>Bacteria</taxon>
        <taxon>Pseudomonadati</taxon>
        <taxon>Lentisphaerota</taxon>
        <taxon>Lentisphaeria</taxon>
        <taxon>Lentisphaerales</taxon>
        <taxon>Lentisphaeraceae</taxon>
        <taxon>Lentisphaera</taxon>
    </lineage>
</organism>
<keyword evidence="3" id="KW-0862">Zinc</keyword>
<evidence type="ECO:0000256" key="1">
    <source>
        <dbReference type="ARBA" id="ARBA00008853"/>
    </source>
</evidence>
<comment type="similarity">
    <text evidence="1">Belongs to the SMP-30/CGR1 family.</text>
</comment>
<feature type="binding site" evidence="3">
    <location>
        <position position="17"/>
    </location>
    <ligand>
        <name>a divalent metal cation</name>
        <dbReference type="ChEBI" id="CHEBI:60240"/>
    </ligand>
</feature>
<dbReference type="SUPFAM" id="SSF63829">
    <property type="entry name" value="Calcium-dependent phosphotriesterase"/>
    <property type="match status" value="1"/>
</dbReference>
<dbReference type="InterPro" id="IPR011042">
    <property type="entry name" value="6-blade_b-propeller_TolB-like"/>
</dbReference>
<accession>A6DTA9</accession>
<comment type="caution">
    <text evidence="5">The sequence shown here is derived from an EMBL/GenBank/DDBJ whole genome shotgun (WGS) entry which is preliminary data.</text>
</comment>
<dbReference type="EMBL" id="ABCK01000036">
    <property type="protein sequence ID" value="EDM25089.1"/>
    <property type="molecule type" value="Genomic_DNA"/>
</dbReference>
<protein>
    <recommendedName>
        <fullName evidence="4">SMP-30/Gluconolactonase/LRE-like region domain-containing protein</fullName>
    </recommendedName>
</protein>
<feature type="domain" description="SMP-30/Gluconolactonase/LRE-like region" evidence="4">
    <location>
        <begin position="15"/>
        <end position="248"/>
    </location>
</feature>
<dbReference type="InterPro" id="IPR013658">
    <property type="entry name" value="SGL"/>
</dbReference>
<evidence type="ECO:0000256" key="2">
    <source>
        <dbReference type="PIRSR" id="PIRSR605511-1"/>
    </source>
</evidence>
<dbReference type="PANTHER" id="PTHR10907">
    <property type="entry name" value="REGUCALCIN"/>
    <property type="match status" value="1"/>
</dbReference>
<dbReference type="GO" id="GO:0005509">
    <property type="term" value="F:calcium ion binding"/>
    <property type="evidence" value="ECO:0007669"/>
    <property type="project" value="TreeGrafter"/>
</dbReference>
<dbReference type="Proteomes" id="UP000004947">
    <property type="component" value="Unassembled WGS sequence"/>
</dbReference>
<evidence type="ECO:0000313" key="6">
    <source>
        <dbReference type="Proteomes" id="UP000004947"/>
    </source>
</evidence>
<feature type="active site" description="Proton donor/acceptor" evidence="2">
    <location>
        <position position="189"/>
    </location>
</feature>
<dbReference type="STRING" id="313628.LNTAR_02734"/>
<proteinExistence type="inferred from homology"/>
<keyword evidence="3" id="KW-0479">Metal-binding</keyword>
<dbReference type="Gene3D" id="2.120.10.30">
    <property type="entry name" value="TolB, C-terminal domain"/>
    <property type="match status" value="1"/>
</dbReference>